<evidence type="ECO:0000256" key="8">
    <source>
        <dbReference type="ARBA" id="ARBA00023140"/>
    </source>
</evidence>
<feature type="compositionally biased region" description="Basic and acidic residues" evidence="11">
    <location>
        <begin position="69"/>
        <end position="80"/>
    </location>
</feature>
<comment type="similarity">
    <text evidence="2 10">Belongs to the mitochondrial carrier (TC 2.A.29) family.</text>
</comment>
<evidence type="ECO:0000256" key="6">
    <source>
        <dbReference type="ARBA" id="ARBA00022989"/>
    </source>
</evidence>
<keyword evidence="4 9" id="KW-0812">Transmembrane</keyword>
<feature type="transmembrane region" description="Helical" evidence="12">
    <location>
        <begin position="110"/>
        <end position="134"/>
    </location>
</feature>
<keyword evidence="5" id="KW-0677">Repeat</keyword>
<proteinExistence type="inferred from homology"/>
<reference evidence="13 14" key="1">
    <citation type="submission" date="2016-03" db="EMBL/GenBank/DDBJ databases">
        <title>How can Kluyveromyces marxianus grow so fast - potential evolutionary course in Saccharomyces Complex revealed by comparative genomics.</title>
        <authorList>
            <person name="Mo W."/>
            <person name="Lu W."/>
            <person name="Yang X."/>
            <person name="Qi J."/>
            <person name="Lv H."/>
        </authorList>
    </citation>
    <scope>NUCLEOTIDE SEQUENCE [LARGE SCALE GENOMIC DNA]</scope>
    <source>
        <strain evidence="13 14">FIM1</strain>
    </source>
</reference>
<evidence type="ECO:0000256" key="1">
    <source>
        <dbReference type="ARBA" id="ARBA00004585"/>
    </source>
</evidence>
<evidence type="ECO:0000256" key="9">
    <source>
        <dbReference type="PROSITE-ProRule" id="PRU00282"/>
    </source>
</evidence>
<dbReference type="EMBL" id="CP015061">
    <property type="protein sequence ID" value="QGN18282.1"/>
    <property type="molecule type" value="Genomic_DNA"/>
</dbReference>
<dbReference type="Gene3D" id="1.50.40.10">
    <property type="entry name" value="Mitochondrial carrier domain"/>
    <property type="match status" value="1"/>
</dbReference>
<keyword evidence="6 12" id="KW-1133">Transmembrane helix</keyword>
<organism evidence="13 14">
    <name type="scientific">Kluyveromyces marxianus</name>
    <name type="common">Yeast</name>
    <name type="synonym">Candida kefyr</name>
    <dbReference type="NCBI Taxonomy" id="4911"/>
    <lineage>
        <taxon>Eukaryota</taxon>
        <taxon>Fungi</taxon>
        <taxon>Dikarya</taxon>
        <taxon>Ascomycota</taxon>
        <taxon>Saccharomycotina</taxon>
        <taxon>Saccharomycetes</taxon>
        <taxon>Saccharomycetales</taxon>
        <taxon>Saccharomycetaceae</taxon>
        <taxon>Kluyveromyces</taxon>
    </lineage>
</organism>
<feature type="region of interest" description="Disordered" evidence="11">
    <location>
        <begin position="41"/>
        <end position="80"/>
    </location>
</feature>
<keyword evidence="7 9" id="KW-0472">Membrane</keyword>
<evidence type="ECO:0000313" key="14">
    <source>
        <dbReference type="Proteomes" id="UP000422736"/>
    </source>
</evidence>
<feature type="repeat" description="Solcar" evidence="9">
    <location>
        <begin position="1"/>
        <end position="138"/>
    </location>
</feature>
<feature type="repeat" description="Solcar" evidence="9">
    <location>
        <begin position="255"/>
        <end position="339"/>
    </location>
</feature>
<keyword evidence="8" id="KW-0576">Peroxisome</keyword>
<comment type="subcellular location">
    <subcellularLocation>
        <location evidence="1">Peroxisome membrane</location>
        <topology evidence="1">Multi-pass membrane protein</topology>
    </subcellularLocation>
</comment>
<feature type="repeat" description="Solcar" evidence="9">
    <location>
        <begin position="156"/>
        <end position="237"/>
    </location>
</feature>
<evidence type="ECO:0000256" key="11">
    <source>
        <dbReference type="SAM" id="MobiDB-lite"/>
    </source>
</evidence>
<dbReference type="InterPro" id="IPR045900">
    <property type="entry name" value="Peroxisomal_Ade_carrier"/>
</dbReference>
<dbReference type="SUPFAM" id="SSF103506">
    <property type="entry name" value="Mitochondrial carrier"/>
    <property type="match status" value="1"/>
</dbReference>
<dbReference type="InterPro" id="IPR018108">
    <property type="entry name" value="MCP_transmembrane"/>
</dbReference>
<dbReference type="Pfam" id="PF00153">
    <property type="entry name" value="Mito_carr"/>
    <property type="match status" value="3"/>
</dbReference>
<dbReference type="PANTHER" id="PTHR46650">
    <property type="entry name" value="PEROXISOMAL ADENINE NUCLEOTIDE TRANSPORTER 1"/>
    <property type="match status" value="1"/>
</dbReference>
<evidence type="ECO:0000256" key="5">
    <source>
        <dbReference type="ARBA" id="ARBA00022737"/>
    </source>
</evidence>
<evidence type="ECO:0000256" key="12">
    <source>
        <dbReference type="SAM" id="Phobius"/>
    </source>
</evidence>
<dbReference type="Proteomes" id="UP000422736">
    <property type="component" value="Chromosome 7"/>
</dbReference>
<evidence type="ECO:0000256" key="4">
    <source>
        <dbReference type="ARBA" id="ARBA00022692"/>
    </source>
</evidence>
<accession>A0ABX6F2M0</accession>
<gene>
    <name evidence="13" type="primary">ANT1</name>
    <name evidence="13" type="ORF">FIM1_4608</name>
</gene>
<protein>
    <submittedName>
        <fullName evidence="13">Peroxisomal adenine nucleotide transporter 1</fullName>
    </submittedName>
</protein>
<evidence type="ECO:0000256" key="3">
    <source>
        <dbReference type="ARBA" id="ARBA00022448"/>
    </source>
</evidence>
<name>A0ABX6F2M0_KLUMA</name>
<keyword evidence="14" id="KW-1185">Reference proteome</keyword>
<evidence type="ECO:0000313" key="13">
    <source>
        <dbReference type="EMBL" id="QGN18282.1"/>
    </source>
</evidence>
<keyword evidence="3 10" id="KW-0813">Transport</keyword>
<evidence type="ECO:0000256" key="2">
    <source>
        <dbReference type="ARBA" id="ARBA00006375"/>
    </source>
</evidence>
<dbReference type="PANTHER" id="PTHR46650:SF1">
    <property type="entry name" value="PEROXISOMAL ADENINE NUCLEOTIDE TRANSPORTER 1"/>
    <property type="match status" value="1"/>
</dbReference>
<evidence type="ECO:0000256" key="10">
    <source>
        <dbReference type="RuleBase" id="RU000488"/>
    </source>
</evidence>
<evidence type="ECO:0000256" key="7">
    <source>
        <dbReference type="ARBA" id="ARBA00023136"/>
    </source>
</evidence>
<dbReference type="PROSITE" id="PS50920">
    <property type="entry name" value="SOLCAR"/>
    <property type="match status" value="3"/>
</dbReference>
<reference evidence="13 14" key="2">
    <citation type="submission" date="2019-11" db="EMBL/GenBank/DDBJ databases">
        <authorList>
            <person name="Lu H."/>
        </authorList>
    </citation>
    <scope>NUCLEOTIDE SEQUENCE [LARGE SCALE GENOMIC DNA]</scope>
    <source>
        <strain evidence="13 14">FIM1</strain>
    </source>
</reference>
<sequence length="359" mass="40254">MASLENAFVGAVSSGLANLAVYPLDLAKTVIQTQLKQGNLASETPEGRVTDGYGSDSESQAKETKKKGVREIQPRPESPKDVRLKSLEERYRNTLDVIVKVYKTEGVQGLYRGLGASLLGSFIQSFSYFFWYTIVRRQYFKIKKVKGQAAKFSTTEELLLSMVAAATSQVFTNPVNTVSTKQQTRRGLGEDNSFLAVAKDVFEENGITGFWKGLKVSLVLTINPSITYASAEKLKDLIYNVEWNSKELNDSSLQLKPSQNFLIGVLSKIISTFLTHPLIVAKASLQRNASQFTSFQDVLAYLYRHEGFLSLWKGILPQLLKGVIVQGLLFMFKGELAKNIKKLLFMLQVYRKRRLAKTY</sequence>
<dbReference type="InterPro" id="IPR023395">
    <property type="entry name" value="MCP_dom_sf"/>
</dbReference>